<dbReference type="GO" id="GO:0005634">
    <property type="term" value="C:nucleus"/>
    <property type="evidence" value="ECO:0007669"/>
    <property type="project" value="UniProtKB-SubCell"/>
</dbReference>
<reference evidence="10" key="1">
    <citation type="submission" date="2022-08" db="EMBL/GenBank/DDBJ databases">
        <authorList>
            <consortium name="DOE Joint Genome Institute"/>
            <person name="Min B."/>
            <person name="Riley R."/>
            <person name="Sierra-Patev S."/>
            <person name="Naranjo-Ortiz M."/>
            <person name="Looney B."/>
            <person name="Konkel Z."/>
            <person name="Slot J.C."/>
            <person name="Sakamoto Y."/>
            <person name="Steenwyk J.L."/>
            <person name="Rokas A."/>
            <person name="Carro J."/>
            <person name="Camarero S."/>
            <person name="Ferreira P."/>
            <person name="Molpeceres G."/>
            <person name="Ruiz-Duenas F.J."/>
            <person name="Serrano A."/>
            <person name="Henrissat B."/>
            <person name="Drula E."/>
            <person name="Hughes K.W."/>
            <person name="Mata J.L."/>
            <person name="Ishikawa N.K."/>
            <person name="Vargas-Isla R."/>
            <person name="Ushijima S."/>
            <person name="Smith C.A."/>
            <person name="Ahrendt S."/>
            <person name="Andreopoulos W."/>
            <person name="He G."/>
            <person name="Labutti K."/>
            <person name="Lipzen A."/>
            <person name="Ng V."/>
            <person name="Sandor L."/>
            <person name="Barry K."/>
            <person name="Martinez A.T."/>
            <person name="Xiao Y."/>
            <person name="Gibbons J.G."/>
            <person name="Terashima K."/>
            <person name="Hibbett D.S."/>
            <person name="Grigoriev I.V."/>
        </authorList>
    </citation>
    <scope>NUCLEOTIDE SEQUENCE</scope>
    <source>
        <strain evidence="10">Sp2 HRB7682 ss15</strain>
    </source>
</reference>
<comment type="caution">
    <text evidence="10">The sequence shown here is derived from an EMBL/GenBank/DDBJ whole genome shotgun (WGS) entry which is preliminary data.</text>
</comment>
<dbReference type="InterPro" id="IPR038881">
    <property type="entry name" value="Yae1-like"/>
</dbReference>
<comment type="similarity">
    <text evidence="3">Belongs to the YAE1 family.</text>
</comment>
<dbReference type="EMBL" id="JANVFS010000056">
    <property type="protein sequence ID" value="KAJ4464774.1"/>
    <property type="molecule type" value="Genomic_DNA"/>
</dbReference>
<dbReference type="Proteomes" id="UP001150238">
    <property type="component" value="Unassembled WGS sequence"/>
</dbReference>
<evidence type="ECO:0000256" key="7">
    <source>
        <dbReference type="ARBA" id="ARBA00023242"/>
    </source>
</evidence>
<feature type="domain" description="Essential protein Yae1 N-terminal" evidence="9">
    <location>
        <begin position="30"/>
        <end position="69"/>
    </location>
</feature>
<dbReference type="PANTHER" id="PTHR18829:SF0">
    <property type="entry name" value="PROTEIN YAE1 HOMOLOG"/>
    <property type="match status" value="1"/>
</dbReference>
<feature type="compositionally biased region" description="Acidic residues" evidence="8">
    <location>
        <begin position="1"/>
        <end position="10"/>
    </location>
</feature>
<protein>
    <recommendedName>
        <fullName evidence="5">Protein YAE1</fullName>
    </recommendedName>
    <alternativeName>
        <fullName evidence="4">Protein yae1</fullName>
    </alternativeName>
</protein>
<dbReference type="Pfam" id="PF09811">
    <property type="entry name" value="Yae1_N"/>
    <property type="match status" value="1"/>
</dbReference>
<evidence type="ECO:0000259" key="9">
    <source>
        <dbReference type="Pfam" id="PF09811"/>
    </source>
</evidence>
<evidence type="ECO:0000256" key="4">
    <source>
        <dbReference type="ARBA" id="ARBA00017286"/>
    </source>
</evidence>
<feature type="region of interest" description="Disordered" evidence="8">
    <location>
        <begin position="1"/>
        <end position="23"/>
    </location>
</feature>
<evidence type="ECO:0000256" key="6">
    <source>
        <dbReference type="ARBA" id="ARBA00022490"/>
    </source>
</evidence>
<sequence>MDSPWDEEAGPDALRDTEWSKMSSEFTTTGYREGITAGKESALQEGFDTGFATIGTPIGREVGMLRGMVSALLASINGSENLPEGESMLTEAQSIASQLSKIRFSEIAPRDLEAEAHAREHFEMDEEDAGMEESEELAEKRQMEGLEDILKRLNSGGVDTDPADQYKKFTLEDVQALRQRIISLCTMIGIRLVDQN</sequence>
<proteinExistence type="inferred from homology"/>
<dbReference type="GO" id="GO:0005737">
    <property type="term" value="C:cytoplasm"/>
    <property type="evidence" value="ECO:0007669"/>
    <property type="project" value="UniProtKB-SubCell"/>
</dbReference>
<evidence type="ECO:0000313" key="11">
    <source>
        <dbReference type="Proteomes" id="UP001150238"/>
    </source>
</evidence>
<evidence type="ECO:0000256" key="1">
    <source>
        <dbReference type="ARBA" id="ARBA00004123"/>
    </source>
</evidence>
<dbReference type="PANTHER" id="PTHR18829">
    <property type="entry name" value="PROTEIN YAE1 HOMOLOG"/>
    <property type="match status" value="1"/>
</dbReference>
<keyword evidence="6" id="KW-0963">Cytoplasm</keyword>
<evidence type="ECO:0000256" key="8">
    <source>
        <dbReference type="SAM" id="MobiDB-lite"/>
    </source>
</evidence>
<evidence type="ECO:0000313" key="10">
    <source>
        <dbReference type="EMBL" id="KAJ4464774.1"/>
    </source>
</evidence>
<keyword evidence="7" id="KW-0539">Nucleus</keyword>
<dbReference type="InterPro" id="IPR019191">
    <property type="entry name" value="Essential_protein_Yae1_N"/>
</dbReference>
<evidence type="ECO:0000256" key="5">
    <source>
        <dbReference type="ARBA" id="ARBA00018400"/>
    </source>
</evidence>
<gene>
    <name evidence="10" type="ORF">C8J55DRAFT_442035</name>
</gene>
<name>A0A9W8ZS78_9AGAR</name>
<accession>A0A9W8ZS78</accession>
<evidence type="ECO:0000256" key="3">
    <source>
        <dbReference type="ARBA" id="ARBA00007096"/>
    </source>
</evidence>
<organism evidence="10 11">
    <name type="scientific">Lentinula lateritia</name>
    <dbReference type="NCBI Taxonomy" id="40482"/>
    <lineage>
        <taxon>Eukaryota</taxon>
        <taxon>Fungi</taxon>
        <taxon>Dikarya</taxon>
        <taxon>Basidiomycota</taxon>
        <taxon>Agaricomycotina</taxon>
        <taxon>Agaricomycetes</taxon>
        <taxon>Agaricomycetidae</taxon>
        <taxon>Agaricales</taxon>
        <taxon>Marasmiineae</taxon>
        <taxon>Omphalotaceae</taxon>
        <taxon>Lentinula</taxon>
    </lineage>
</organism>
<dbReference type="AlphaFoldDB" id="A0A9W8ZS78"/>
<evidence type="ECO:0000256" key="2">
    <source>
        <dbReference type="ARBA" id="ARBA00004496"/>
    </source>
</evidence>
<reference evidence="10" key="2">
    <citation type="journal article" date="2023" name="Proc. Natl. Acad. Sci. U.S.A.">
        <title>A global phylogenomic analysis of the shiitake genus Lentinula.</title>
        <authorList>
            <person name="Sierra-Patev S."/>
            <person name="Min B."/>
            <person name="Naranjo-Ortiz M."/>
            <person name="Looney B."/>
            <person name="Konkel Z."/>
            <person name="Slot J.C."/>
            <person name="Sakamoto Y."/>
            <person name="Steenwyk J.L."/>
            <person name="Rokas A."/>
            <person name="Carro J."/>
            <person name="Camarero S."/>
            <person name="Ferreira P."/>
            <person name="Molpeceres G."/>
            <person name="Ruiz-Duenas F.J."/>
            <person name="Serrano A."/>
            <person name="Henrissat B."/>
            <person name="Drula E."/>
            <person name="Hughes K.W."/>
            <person name="Mata J.L."/>
            <person name="Ishikawa N.K."/>
            <person name="Vargas-Isla R."/>
            <person name="Ushijima S."/>
            <person name="Smith C.A."/>
            <person name="Donoghue J."/>
            <person name="Ahrendt S."/>
            <person name="Andreopoulos W."/>
            <person name="He G."/>
            <person name="LaButti K."/>
            <person name="Lipzen A."/>
            <person name="Ng V."/>
            <person name="Riley R."/>
            <person name="Sandor L."/>
            <person name="Barry K."/>
            <person name="Martinez A.T."/>
            <person name="Xiao Y."/>
            <person name="Gibbons J.G."/>
            <person name="Terashima K."/>
            <person name="Grigoriev I.V."/>
            <person name="Hibbett D."/>
        </authorList>
    </citation>
    <scope>NUCLEOTIDE SEQUENCE</scope>
    <source>
        <strain evidence="10">Sp2 HRB7682 ss15</strain>
    </source>
</reference>
<comment type="subcellular location">
    <subcellularLocation>
        <location evidence="2">Cytoplasm</location>
    </subcellularLocation>
    <subcellularLocation>
        <location evidence="1">Nucleus</location>
    </subcellularLocation>
</comment>